<evidence type="ECO:0000256" key="12">
    <source>
        <dbReference type="RuleBase" id="RU003704"/>
    </source>
</evidence>
<dbReference type="PANTHER" id="PTHR10584:SF166">
    <property type="entry name" value="RIBOKINASE"/>
    <property type="match status" value="1"/>
</dbReference>
<keyword evidence="9" id="KW-0460">Magnesium</keyword>
<dbReference type="PROSITE" id="PS00584">
    <property type="entry name" value="PFKB_KINASES_2"/>
    <property type="match status" value="1"/>
</dbReference>
<evidence type="ECO:0000256" key="1">
    <source>
        <dbReference type="ARBA" id="ARBA00010688"/>
    </source>
</evidence>
<keyword evidence="10" id="KW-0630">Potassium</keyword>
<keyword evidence="11" id="KW-0119">Carbohydrate metabolism</keyword>
<dbReference type="PANTHER" id="PTHR10584">
    <property type="entry name" value="SUGAR KINASE"/>
    <property type="match status" value="1"/>
</dbReference>
<dbReference type="InterPro" id="IPR029056">
    <property type="entry name" value="Ribokinase-like"/>
</dbReference>
<keyword evidence="4 12" id="KW-0808">Transferase</keyword>
<dbReference type="InterPro" id="IPR002173">
    <property type="entry name" value="Carboh/pur_kinase_PfkB_CS"/>
</dbReference>
<dbReference type="EMBL" id="BQXS01000477">
    <property type="protein sequence ID" value="GKT28783.1"/>
    <property type="molecule type" value="Genomic_DNA"/>
</dbReference>
<proteinExistence type="inferred from homology"/>
<evidence type="ECO:0000256" key="9">
    <source>
        <dbReference type="ARBA" id="ARBA00022842"/>
    </source>
</evidence>
<dbReference type="InterPro" id="IPR011877">
    <property type="entry name" value="Ribokinase"/>
</dbReference>
<accession>A0ABQ5K894</accession>
<keyword evidence="15" id="KW-1185">Reference proteome</keyword>
<evidence type="ECO:0000256" key="5">
    <source>
        <dbReference type="ARBA" id="ARBA00022723"/>
    </source>
</evidence>
<dbReference type="PRINTS" id="PR00990">
    <property type="entry name" value="RIBOKINASE"/>
</dbReference>
<comment type="caution">
    <text evidence="14">The sequence shown here is derived from an EMBL/GenBank/DDBJ whole genome shotgun (WGS) entry which is preliminary data.</text>
</comment>
<reference evidence="14" key="1">
    <citation type="submission" date="2022-03" db="EMBL/GenBank/DDBJ databases">
        <title>Draft genome sequence of Aduncisulcus paluster, a free-living microaerophilic Fornicata.</title>
        <authorList>
            <person name="Yuyama I."/>
            <person name="Kume K."/>
            <person name="Tamura T."/>
            <person name="Inagaki Y."/>
            <person name="Hashimoto T."/>
        </authorList>
    </citation>
    <scope>NUCLEOTIDE SEQUENCE</scope>
    <source>
        <strain evidence="14">NY0171</strain>
    </source>
</reference>
<name>A0ABQ5K894_9EUKA</name>
<comment type="similarity">
    <text evidence="1 12">Belongs to the carbohydrate kinase PfkB family.</text>
</comment>
<evidence type="ECO:0000256" key="8">
    <source>
        <dbReference type="ARBA" id="ARBA00022840"/>
    </source>
</evidence>
<evidence type="ECO:0000313" key="15">
    <source>
        <dbReference type="Proteomes" id="UP001057375"/>
    </source>
</evidence>
<evidence type="ECO:0000256" key="7">
    <source>
        <dbReference type="ARBA" id="ARBA00022777"/>
    </source>
</evidence>
<evidence type="ECO:0000256" key="6">
    <source>
        <dbReference type="ARBA" id="ARBA00022741"/>
    </source>
</evidence>
<dbReference type="SUPFAM" id="SSF53613">
    <property type="entry name" value="Ribokinase-like"/>
    <property type="match status" value="1"/>
</dbReference>
<gene>
    <name evidence="14" type="ORF">ADUPG1_000861</name>
</gene>
<evidence type="ECO:0000256" key="10">
    <source>
        <dbReference type="ARBA" id="ARBA00022958"/>
    </source>
</evidence>
<evidence type="ECO:0000256" key="2">
    <source>
        <dbReference type="ARBA" id="ARBA00012035"/>
    </source>
</evidence>
<keyword evidence="5" id="KW-0479">Metal-binding</keyword>
<sequence>MYISASLPLRGQTILGRLEEGHGGKGNNQAIACVKSHVPTRFCCALGEDAHGKEAQMHFDSYSIDSSHVISIPDKKTGSAGIFVGEKDGANSIIVAAAANMCLEPKHAIKSIDKAVKTVVMQFEIDLTTVLAVGNSIREMTTPPIFIINPAPIPTSHPLKIYECISKCDICTPNETEFIDLLHIIRDMSSSETKDSISELSSIPDASLLSSLSDEELIKLCRFMPCPCVIITMGGAGCFIYLADSTECVTVPAIDVKPIDTTGAGDAFTGAFAAFCTAFCEKHGEVSIRSPEKKPFVLEMLKGACRFGCIVAGKSTESVGTSSAIPTIDVHEYL</sequence>
<protein>
    <recommendedName>
        <fullName evidence="3">Ribokinase</fullName>
        <ecNumber evidence="2">2.7.1.15</ecNumber>
    </recommendedName>
</protein>
<evidence type="ECO:0000256" key="3">
    <source>
        <dbReference type="ARBA" id="ARBA00016943"/>
    </source>
</evidence>
<evidence type="ECO:0000256" key="4">
    <source>
        <dbReference type="ARBA" id="ARBA00022679"/>
    </source>
</evidence>
<dbReference type="InterPro" id="IPR002139">
    <property type="entry name" value="Ribo/fructo_kinase"/>
</dbReference>
<evidence type="ECO:0000313" key="14">
    <source>
        <dbReference type="EMBL" id="GKT28783.1"/>
    </source>
</evidence>
<feature type="domain" description="Carbohydrate kinase PfkB" evidence="13">
    <location>
        <begin position="17"/>
        <end position="327"/>
    </location>
</feature>
<organism evidence="14 15">
    <name type="scientific">Aduncisulcus paluster</name>
    <dbReference type="NCBI Taxonomy" id="2918883"/>
    <lineage>
        <taxon>Eukaryota</taxon>
        <taxon>Metamonada</taxon>
        <taxon>Carpediemonas-like organisms</taxon>
        <taxon>Aduncisulcus</taxon>
    </lineage>
</organism>
<dbReference type="InterPro" id="IPR011611">
    <property type="entry name" value="PfkB_dom"/>
</dbReference>
<dbReference type="Gene3D" id="3.40.1190.20">
    <property type="match status" value="1"/>
</dbReference>
<evidence type="ECO:0000256" key="11">
    <source>
        <dbReference type="ARBA" id="ARBA00023277"/>
    </source>
</evidence>
<keyword evidence="8" id="KW-0067">ATP-binding</keyword>
<keyword evidence="6" id="KW-0547">Nucleotide-binding</keyword>
<dbReference type="EC" id="2.7.1.15" evidence="2"/>
<dbReference type="Pfam" id="PF00294">
    <property type="entry name" value="PfkB"/>
    <property type="match status" value="1"/>
</dbReference>
<keyword evidence="7 12" id="KW-0418">Kinase</keyword>
<dbReference type="CDD" id="cd01174">
    <property type="entry name" value="ribokinase"/>
    <property type="match status" value="1"/>
</dbReference>
<evidence type="ECO:0000259" key="13">
    <source>
        <dbReference type="Pfam" id="PF00294"/>
    </source>
</evidence>
<dbReference type="Proteomes" id="UP001057375">
    <property type="component" value="Unassembled WGS sequence"/>
</dbReference>